<feature type="region of interest" description="Disordered" evidence="1">
    <location>
        <begin position="655"/>
        <end position="697"/>
    </location>
</feature>
<keyword evidence="3" id="KW-1185">Reference proteome</keyword>
<dbReference type="Proteomes" id="UP001174934">
    <property type="component" value="Unassembled WGS sequence"/>
</dbReference>
<reference evidence="2" key="1">
    <citation type="submission" date="2023-06" db="EMBL/GenBank/DDBJ databases">
        <title>Genome-scale phylogeny and comparative genomics of the fungal order Sordariales.</title>
        <authorList>
            <consortium name="Lawrence Berkeley National Laboratory"/>
            <person name="Hensen N."/>
            <person name="Bonometti L."/>
            <person name="Westerberg I."/>
            <person name="Brannstrom I.O."/>
            <person name="Guillou S."/>
            <person name="Cros-Aarteil S."/>
            <person name="Calhoun S."/>
            <person name="Haridas S."/>
            <person name="Kuo A."/>
            <person name="Mondo S."/>
            <person name="Pangilinan J."/>
            <person name="Riley R."/>
            <person name="LaButti K."/>
            <person name="Andreopoulos B."/>
            <person name="Lipzen A."/>
            <person name="Chen C."/>
            <person name="Yanf M."/>
            <person name="Daum C."/>
            <person name="Ng V."/>
            <person name="Clum A."/>
            <person name="Steindorff A."/>
            <person name="Ohm R."/>
            <person name="Martin F."/>
            <person name="Silar P."/>
            <person name="Natvig D."/>
            <person name="Lalanne C."/>
            <person name="Gautier V."/>
            <person name="Ament-velasquez S.L."/>
            <person name="Kruys A."/>
            <person name="Hutchinson M.I."/>
            <person name="Powell A.J."/>
            <person name="Barry K."/>
            <person name="Miller A.N."/>
            <person name="Grigoriev I.V."/>
            <person name="Debuchy R."/>
            <person name="Gladieux P."/>
            <person name="Thoren M.H."/>
            <person name="Johannesson H."/>
        </authorList>
    </citation>
    <scope>NUCLEOTIDE SEQUENCE</scope>
    <source>
        <strain evidence="2">SMH3391-2</strain>
    </source>
</reference>
<feature type="compositionally biased region" description="Low complexity" evidence="1">
    <location>
        <begin position="663"/>
        <end position="678"/>
    </location>
</feature>
<evidence type="ECO:0000313" key="3">
    <source>
        <dbReference type="Proteomes" id="UP001174934"/>
    </source>
</evidence>
<feature type="region of interest" description="Disordered" evidence="1">
    <location>
        <begin position="248"/>
        <end position="272"/>
    </location>
</feature>
<comment type="caution">
    <text evidence="2">The sequence shown here is derived from an EMBL/GenBank/DDBJ whole genome shotgun (WGS) entry which is preliminary data.</text>
</comment>
<proteinExistence type="predicted"/>
<feature type="compositionally biased region" description="Polar residues" evidence="1">
    <location>
        <begin position="685"/>
        <end position="695"/>
    </location>
</feature>
<gene>
    <name evidence="2" type="ORF">B0T17DRAFT_485406</name>
</gene>
<evidence type="ECO:0000256" key="1">
    <source>
        <dbReference type="SAM" id="MobiDB-lite"/>
    </source>
</evidence>
<feature type="compositionally biased region" description="Basic and acidic residues" evidence="1">
    <location>
        <begin position="248"/>
        <end position="259"/>
    </location>
</feature>
<sequence>MSLTAASQFTHRARYARSASLGALRPYAAVVVRHRDQHIRGFRFGRIWSSYLDPEIQSDISRRHRHIRHKYADSLNRRLSWEKHPLAEDPRSTLKRMVNDYWNPDGRDTRHGGKYVDVDALSKTRDNTEETSAVEDLVFGKGFQGRDSKSSCQSKRSPEADYIIDPITNRKVKKTLFETPDSNPHSDGDAPTNTFKSYRHKGVFWHPSHGIDSVTDVAPLNALATEANADPYDDLYKYKPLMDEKPLTVESDTNHKPEDLDAYGPVKYQEPDGKAADRDLVEEYKDLSLYGAIRYQEPDGKPAHQESAREYEDLGDYGAVRYQEPDGKITPSEPFQQYEDLDKYDAVRSHEPDGKYQGHVESAVDREELSKYQAFLSHEPDGKYAASYVEPALDPTELAQYKPFRSHEPDGKYAPSHAQPADEKFELSQYQAFRSHEPDGRYAGGQVEPQVDSAELSTYKAFRSHEPDGKYCEEHAESTAEFKELKQYQAVRSYETNGKYAIPEESSTEAPDLGNHEAFGPEDSETKPTPTVHYETGGAAELQEYSAVRYNEPDGKPPVESEKDAYGPAELDKYQAVRWNEPDGKPVDEQIINQDNFEFDVKSERLSEAEQEGKTNYRKLQDSLMAQHAVEPPLKGSKTLTGNYARDFPEEFAHSWRREKSDPSSPLLPSDINISSIPEPRETNSPKAASTTPLNDATAPEPTIYKILVYNATMQSIEVAETTSIVPDNAAPLTPAEVLLRISNPSKFFAHFGPLQAQGFEIVSGSGDILIFRKVREAAIGEDQVTHPVNPIDMTGSNPRDYNVAAGRFASPTGFVNYNFPSDPPTERFVSGIDVRREEPVFSGPKTDGSKRDNKKSLPKRVALGAAWVAGVSYSLGVVGEYFRTGGEDGKGPKGLL</sequence>
<accession>A0AA39XMT0</accession>
<dbReference type="EMBL" id="JAULSR010000001">
    <property type="protein sequence ID" value="KAK0636804.1"/>
    <property type="molecule type" value="Genomic_DNA"/>
</dbReference>
<evidence type="ECO:0000313" key="2">
    <source>
        <dbReference type="EMBL" id="KAK0636804.1"/>
    </source>
</evidence>
<organism evidence="2 3">
    <name type="scientific">Bombardia bombarda</name>
    <dbReference type="NCBI Taxonomy" id="252184"/>
    <lineage>
        <taxon>Eukaryota</taxon>
        <taxon>Fungi</taxon>
        <taxon>Dikarya</taxon>
        <taxon>Ascomycota</taxon>
        <taxon>Pezizomycotina</taxon>
        <taxon>Sordariomycetes</taxon>
        <taxon>Sordariomycetidae</taxon>
        <taxon>Sordariales</taxon>
        <taxon>Lasiosphaeriaceae</taxon>
        <taxon>Bombardia</taxon>
    </lineage>
</organism>
<feature type="region of interest" description="Disordered" evidence="1">
    <location>
        <begin position="499"/>
        <end position="533"/>
    </location>
</feature>
<dbReference type="AlphaFoldDB" id="A0AA39XMT0"/>
<protein>
    <submittedName>
        <fullName evidence="2">Uncharacterized protein</fullName>
    </submittedName>
</protein>
<name>A0AA39XMT0_9PEZI</name>